<evidence type="ECO:0000313" key="5">
    <source>
        <dbReference type="EMBL" id="MCF0039679.1"/>
    </source>
</evidence>
<evidence type="ECO:0000256" key="1">
    <source>
        <dbReference type="ARBA" id="ARBA00023015"/>
    </source>
</evidence>
<comment type="caution">
    <text evidence="5">The sequence shown here is derived from an EMBL/GenBank/DDBJ whole genome shotgun (WGS) entry which is preliminary data.</text>
</comment>
<dbReference type="PROSITE" id="PS00622">
    <property type="entry name" value="HTH_LUXR_1"/>
    <property type="match status" value="1"/>
</dbReference>
<evidence type="ECO:0000259" key="4">
    <source>
        <dbReference type="PROSITE" id="PS50043"/>
    </source>
</evidence>
<feature type="domain" description="HTH luxR-type" evidence="4">
    <location>
        <begin position="1"/>
        <end position="66"/>
    </location>
</feature>
<keyword evidence="6" id="KW-1185">Reference proteome</keyword>
<keyword evidence="3" id="KW-0804">Transcription</keyword>
<dbReference type="SUPFAM" id="SSF46894">
    <property type="entry name" value="C-terminal effector domain of the bipartite response regulators"/>
    <property type="match status" value="1"/>
</dbReference>
<sequence length="68" mass="7761">MNLGTVGLTSREKDVVRLVREGKSYKSIADQLFISERTVSKHIQNVFEKLGVSNKIELLSRLEIWENG</sequence>
<gene>
    <name evidence="5" type="ORF">LXM24_06240</name>
</gene>
<organism evidence="5 6">
    <name type="scientific">Dyadobacter fanqingshengii</name>
    <dbReference type="NCBI Taxonomy" id="2906443"/>
    <lineage>
        <taxon>Bacteria</taxon>
        <taxon>Pseudomonadati</taxon>
        <taxon>Bacteroidota</taxon>
        <taxon>Cytophagia</taxon>
        <taxon>Cytophagales</taxon>
        <taxon>Spirosomataceae</taxon>
        <taxon>Dyadobacter</taxon>
    </lineage>
</organism>
<protein>
    <submittedName>
        <fullName evidence="5">Helix-turn-helix transcriptional regulator</fullName>
    </submittedName>
</protein>
<dbReference type="InterPro" id="IPR016032">
    <property type="entry name" value="Sig_transdc_resp-reg_C-effctor"/>
</dbReference>
<keyword evidence="2" id="KW-0238">DNA-binding</keyword>
<dbReference type="PANTHER" id="PTHR44688">
    <property type="entry name" value="DNA-BINDING TRANSCRIPTIONAL ACTIVATOR DEVR_DOSR"/>
    <property type="match status" value="1"/>
</dbReference>
<dbReference type="Pfam" id="PF00196">
    <property type="entry name" value="GerE"/>
    <property type="match status" value="1"/>
</dbReference>
<reference evidence="5" key="1">
    <citation type="submission" date="2021-12" db="EMBL/GenBank/DDBJ databases">
        <title>Novel species in genus Dyadobacter.</title>
        <authorList>
            <person name="Ma C."/>
        </authorList>
    </citation>
    <scope>NUCLEOTIDE SEQUENCE</scope>
    <source>
        <strain evidence="5">CY399</strain>
    </source>
</reference>
<evidence type="ECO:0000313" key="6">
    <source>
        <dbReference type="Proteomes" id="UP001139700"/>
    </source>
</evidence>
<dbReference type="EMBL" id="JAJTTA010000002">
    <property type="protein sequence ID" value="MCF0039679.1"/>
    <property type="molecule type" value="Genomic_DNA"/>
</dbReference>
<dbReference type="SMART" id="SM00421">
    <property type="entry name" value="HTH_LUXR"/>
    <property type="match status" value="1"/>
</dbReference>
<dbReference type="Gene3D" id="1.10.10.10">
    <property type="entry name" value="Winged helix-like DNA-binding domain superfamily/Winged helix DNA-binding domain"/>
    <property type="match status" value="1"/>
</dbReference>
<proteinExistence type="predicted"/>
<evidence type="ECO:0000256" key="2">
    <source>
        <dbReference type="ARBA" id="ARBA00023125"/>
    </source>
</evidence>
<dbReference type="AlphaFoldDB" id="A0A9X1T985"/>
<dbReference type="Proteomes" id="UP001139700">
    <property type="component" value="Unassembled WGS sequence"/>
</dbReference>
<dbReference type="InterPro" id="IPR000792">
    <property type="entry name" value="Tscrpt_reg_LuxR_C"/>
</dbReference>
<keyword evidence="1" id="KW-0805">Transcription regulation</keyword>
<dbReference type="PRINTS" id="PR00038">
    <property type="entry name" value="HTHLUXR"/>
</dbReference>
<evidence type="ECO:0000256" key="3">
    <source>
        <dbReference type="ARBA" id="ARBA00023163"/>
    </source>
</evidence>
<dbReference type="GO" id="GO:0006355">
    <property type="term" value="P:regulation of DNA-templated transcription"/>
    <property type="evidence" value="ECO:0007669"/>
    <property type="project" value="InterPro"/>
</dbReference>
<accession>A0A9X1T985</accession>
<name>A0A9X1T985_9BACT</name>
<dbReference type="PANTHER" id="PTHR44688:SF16">
    <property type="entry name" value="DNA-BINDING TRANSCRIPTIONAL ACTIVATOR DEVR_DOSR"/>
    <property type="match status" value="1"/>
</dbReference>
<dbReference type="GO" id="GO:0003677">
    <property type="term" value="F:DNA binding"/>
    <property type="evidence" value="ECO:0007669"/>
    <property type="project" value="UniProtKB-KW"/>
</dbReference>
<dbReference type="CDD" id="cd06170">
    <property type="entry name" value="LuxR_C_like"/>
    <property type="match status" value="1"/>
</dbReference>
<dbReference type="PROSITE" id="PS50043">
    <property type="entry name" value="HTH_LUXR_2"/>
    <property type="match status" value="1"/>
</dbReference>
<dbReference type="InterPro" id="IPR036388">
    <property type="entry name" value="WH-like_DNA-bd_sf"/>
</dbReference>